<dbReference type="Proteomes" id="UP000734854">
    <property type="component" value="Unassembled WGS sequence"/>
</dbReference>
<comment type="caution">
    <text evidence="1">The sequence shown here is derived from an EMBL/GenBank/DDBJ whole genome shotgun (WGS) entry which is preliminary data.</text>
</comment>
<keyword evidence="2" id="KW-1185">Reference proteome</keyword>
<dbReference type="AlphaFoldDB" id="A0A8J5L807"/>
<sequence length="153" mass="17117">MTTLGVLCVKTDKLAVLVSFVPLKPFHEKVQWLTKLITILKNLMKEVDVLAEERLLRLRPMWIKNSPPRKSRLHFQAPDRISKVFLYNGLTTGITRSIPFPRHPATVSSALESCLVAKSCNRPVPPSPIFANGKETNALLMAVGKKEGFLAEN</sequence>
<gene>
    <name evidence="1" type="ORF">ZIOFF_034619</name>
</gene>
<protein>
    <submittedName>
        <fullName evidence="1">Uncharacterized protein</fullName>
    </submittedName>
</protein>
<dbReference type="EMBL" id="JACMSC010000009">
    <property type="protein sequence ID" value="KAG6509228.1"/>
    <property type="molecule type" value="Genomic_DNA"/>
</dbReference>
<organism evidence="1 2">
    <name type="scientific">Zingiber officinale</name>
    <name type="common">Ginger</name>
    <name type="synonym">Amomum zingiber</name>
    <dbReference type="NCBI Taxonomy" id="94328"/>
    <lineage>
        <taxon>Eukaryota</taxon>
        <taxon>Viridiplantae</taxon>
        <taxon>Streptophyta</taxon>
        <taxon>Embryophyta</taxon>
        <taxon>Tracheophyta</taxon>
        <taxon>Spermatophyta</taxon>
        <taxon>Magnoliopsida</taxon>
        <taxon>Liliopsida</taxon>
        <taxon>Zingiberales</taxon>
        <taxon>Zingiberaceae</taxon>
        <taxon>Zingiber</taxon>
    </lineage>
</organism>
<name>A0A8J5L807_ZINOF</name>
<reference evidence="1 2" key="1">
    <citation type="submission" date="2020-08" db="EMBL/GenBank/DDBJ databases">
        <title>Plant Genome Project.</title>
        <authorList>
            <person name="Zhang R.-G."/>
        </authorList>
    </citation>
    <scope>NUCLEOTIDE SEQUENCE [LARGE SCALE GENOMIC DNA]</scope>
    <source>
        <tissue evidence="1">Rhizome</tissue>
    </source>
</reference>
<evidence type="ECO:0000313" key="1">
    <source>
        <dbReference type="EMBL" id="KAG6509228.1"/>
    </source>
</evidence>
<evidence type="ECO:0000313" key="2">
    <source>
        <dbReference type="Proteomes" id="UP000734854"/>
    </source>
</evidence>
<accession>A0A8J5L807</accession>
<proteinExistence type="predicted"/>